<gene>
    <name evidence="2" type="ORF">J2N86_04670</name>
</gene>
<protein>
    <submittedName>
        <fullName evidence="2">DUF2608 domain-containing protein</fullName>
    </submittedName>
</protein>
<organism evidence="2 3">
    <name type="scientific">Legionella lytica</name>
    <dbReference type="NCBI Taxonomy" id="96232"/>
    <lineage>
        <taxon>Bacteria</taxon>
        <taxon>Pseudomonadati</taxon>
        <taxon>Pseudomonadota</taxon>
        <taxon>Gammaproteobacteria</taxon>
        <taxon>Legionellales</taxon>
        <taxon>Legionellaceae</taxon>
        <taxon>Legionella</taxon>
    </lineage>
</organism>
<dbReference type="SUPFAM" id="SSF56784">
    <property type="entry name" value="HAD-like"/>
    <property type="match status" value="1"/>
</dbReference>
<dbReference type="InterPro" id="IPR022565">
    <property type="entry name" value="DUF2608"/>
</dbReference>
<dbReference type="Gene3D" id="3.40.50.1000">
    <property type="entry name" value="HAD superfamily/HAD-like"/>
    <property type="match status" value="1"/>
</dbReference>
<evidence type="ECO:0000256" key="1">
    <source>
        <dbReference type="ARBA" id="ARBA00022729"/>
    </source>
</evidence>
<dbReference type="EMBL" id="CP071527">
    <property type="protein sequence ID" value="USQ14609.1"/>
    <property type="molecule type" value="Genomic_DNA"/>
</dbReference>
<accession>A0ABY4YC18</accession>
<evidence type="ECO:0000313" key="3">
    <source>
        <dbReference type="Proteomes" id="UP001057474"/>
    </source>
</evidence>
<proteinExistence type="predicted"/>
<evidence type="ECO:0000313" key="2">
    <source>
        <dbReference type="EMBL" id="USQ14609.1"/>
    </source>
</evidence>
<keyword evidence="3" id="KW-1185">Reference proteome</keyword>
<name>A0ABY4YC18_9GAMM</name>
<dbReference type="InterPro" id="IPR023214">
    <property type="entry name" value="HAD_sf"/>
</dbReference>
<dbReference type="Proteomes" id="UP001057474">
    <property type="component" value="Chromosome"/>
</dbReference>
<dbReference type="RefSeq" id="WP_252581207.1">
    <property type="nucleotide sequence ID" value="NZ_CP071527.1"/>
</dbReference>
<sequence>MPHTIKEIKHFRDALKTVHFNSWLVLDLDNTVMKPRLSLGGDAWFEGLFTHCLQHNIAPTIYQIALLSVYNAVQNFVRTSAVESNIVLIIKALQDIGIPVIGLTARGYSISQQTIRQLADVGVDFSQNSIIPDNHSSCQGGIIFCDGKDKGEKLKEIITQLECIPGHVAMIDDKKKHLERMQLTLESLKIPFSGFRYSYLDEEVQQFDMEQANIQLTHLWDRLSPAVKKNVMALELLSDEPHNTASSSDYEGNFFQLPHSLPVVILPPELDAQPLTQQATSMIRSPKFFYKKNQDDVIVLEGMEEPPLIPRNH</sequence>
<dbReference type="InterPro" id="IPR036412">
    <property type="entry name" value="HAD-like_sf"/>
</dbReference>
<keyword evidence="1" id="KW-0732">Signal</keyword>
<dbReference type="Pfam" id="PF11019">
    <property type="entry name" value="DUF2608"/>
    <property type="match status" value="1"/>
</dbReference>
<reference evidence="2" key="1">
    <citation type="submission" date="2021-03" db="EMBL/GenBank/DDBJ databases">
        <title>Legionella lytica PCM 2298.</title>
        <authorList>
            <person name="Koper P."/>
        </authorList>
    </citation>
    <scope>NUCLEOTIDE SEQUENCE</scope>
    <source>
        <strain evidence="2">PCM 2298</strain>
    </source>
</reference>